<dbReference type="Pfam" id="PF00929">
    <property type="entry name" value="RNase_T"/>
    <property type="match status" value="1"/>
</dbReference>
<feature type="domain" description="Exonuclease" evidence="4">
    <location>
        <begin position="24"/>
        <end position="198"/>
    </location>
</feature>
<dbReference type="GO" id="GO:0008408">
    <property type="term" value="F:3'-5' exonuclease activity"/>
    <property type="evidence" value="ECO:0007669"/>
    <property type="project" value="TreeGrafter"/>
</dbReference>
<dbReference type="CDD" id="cd06127">
    <property type="entry name" value="DEDDh"/>
    <property type="match status" value="1"/>
</dbReference>
<evidence type="ECO:0000313" key="6">
    <source>
        <dbReference type="Proteomes" id="UP000254512"/>
    </source>
</evidence>
<dbReference type="Gene3D" id="3.30.420.10">
    <property type="entry name" value="Ribonuclease H-like superfamily/Ribonuclease H"/>
    <property type="match status" value="1"/>
</dbReference>
<dbReference type="InterPro" id="IPR036397">
    <property type="entry name" value="RNaseH_sf"/>
</dbReference>
<keyword evidence="3" id="KW-0269">Exonuclease</keyword>
<evidence type="ECO:0000259" key="4">
    <source>
        <dbReference type="SMART" id="SM00479"/>
    </source>
</evidence>
<proteinExistence type="predicted"/>
<dbReference type="InterPro" id="IPR012337">
    <property type="entry name" value="RNaseH-like_sf"/>
</dbReference>
<dbReference type="GO" id="GO:0003887">
    <property type="term" value="F:DNA-directed DNA polymerase activity"/>
    <property type="evidence" value="ECO:0007669"/>
    <property type="project" value="UniProtKB-EC"/>
</dbReference>
<keyword evidence="2" id="KW-0378">Hydrolase</keyword>
<dbReference type="RefSeq" id="WP_115659491.1">
    <property type="nucleotide sequence ID" value="NZ_UGHD01000002.1"/>
</dbReference>
<organism evidence="5 6">
    <name type="scientific">Grimontia hollisae</name>
    <name type="common">Vibrio hollisae</name>
    <dbReference type="NCBI Taxonomy" id="673"/>
    <lineage>
        <taxon>Bacteria</taxon>
        <taxon>Pseudomonadati</taxon>
        <taxon>Pseudomonadota</taxon>
        <taxon>Gammaproteobacteria</taxon>
        <taxon>Vibrionales</taxon>
        <taxon>Vibrionaceae</taxon>
        <taxon>Grimontia</taxon>
    </lineage>
</organism>
<dbReference type="EC" id="2.7.7.7" evidence="5"/>
<sequence>MKKGREQLTNTDHFKAFMRDVLANAITIDTETTGLGEDAEICEFAAIDGRGNVLINTLIKPSKRIPAEATAIHGITNDMVETAPTWLEVEGMITGLLASRPVAIYNAEYDIRVIWQTSMISHGKDRAVPDELERSINATCIMLEYAEYRGEWCDSRHQYRWHKLTAAAAHEGVTVEENAHRALADCRMTLGLIKAMAA</sequence>
<evidence type="ECO:0000256" key="3">
    <source>
        <dbReference type="ARBA" id="ARBA00022839"/>
    </source>
</evidence>
<reference evidence="5 6" key="1">
    <citation type="submission" date="2018-06" db="EMBL/GenBank/DDBJ databases">
        <authorList>
            <consortium name="Pathogen Informatics"/>
            <person name="Doyle S."/>
        </authorList>
    </citation>
    <scope>NUCLEOTIDE SEQUENCE [LARGE SCALE GENOMIC DNA]</scope>
    <source>
        <strain evidence="5 6">NCTC11645</strain>
    </source>
</reference>
<dbReference type="GO" id="GO:0003676">
    <property type="term" value="F:nucleic acid binding"/>
    <property type="evidence" value="ECO:0007669"/>
    <property type="project" value="InterPro"/>
</dbReference>
<gene>
    <name evidence="5" type="primary">polC_2</name>
    <name evidence="5" type="ORF">NCTC11645_01102</name>
</gene>
<accession>A0A377HKF9</accession>
<dbReference type="PANTHER" id="PTHR30231">
    <property type="entry name" value="DNA POLYMERASE III SUBUNIT EPSILON"/>
    <property type="match status" value="1"/>
</dbReference>
<dbReference type="EMBL" id="UGHD01000002">
    <property type="protein sequence ID" value="STO56728.1"/>
    <property type="molecule type" value="Genomic_DNA"/>
</dbReference>
<evidence type="ECO:0000313" key="5">
    <source>
        <dbReference type="EMBL" id="STO56728.1"/>
    </source>
</evidence>
<dbReference type="STRING" id="673.AL542_10740"/>
<dbReference type="PANTHER" id="PTHR30231:SF4">
    <property type="entry name" value="PROTEIN NEN2"/>
    <property type="match status" value="1"/>
</dbReference>
<name>A0A377HKF9_GRIHO</name>
<dbReference type="SMART" id="SM00479">
    <property type="entry name" value="EXOIII"/>
    <property type="match status" value="1"/>
</dbReference>
<protein>
    <submittedName>
        <fullName evidence="5">DNA polymerase III polC-type</fullName>
        <ecNumber evidence="5">2.7.7.7</ecNumber>
    </submittedName>
</protein>
<dbReference type="AlphaFoldDB" id="A0A377HKF9"/>
<keyword evidence="1" id="KW-0540">Nuclease</keyword>
<keyword evidence="5" id="KW-0808">Transferase</keyword>
<evidence type="ECO:0000256" key="1">
    <source>
        <dbReference type="ARBA" id="ARBA00022722"/>
    </source>
</evidence>
<dbReference type="SUPFAM" id="SSF53098">
    <property type="entry name" value="Ribonuclease H-like"/>
    <property type="match status" value="1"/>
</dbReference>
<evidence type="ECO:0000256" key="2">
    <source>
        <dbReference type="ARBA" id="ARBA00022801"/>
    </source>
</evidence>
<dbReference type="Proteomes" id="UP000254512">
    <property type="component" value="Unassembled WGS sequence"/>
</dbReference>
<dbReference type="InterPro" id="IPR013520">
    <property type="entry name" value="Ribonucl_H"/>
</dbReference>
<keyword evidence="5" id="KW-0548">Nucleotidyltransferase</keyword>